<sequence length="108" mass="11867">MKPKAVPLQKQQAESTEAEPSRDLGIEVERPLDAEDVALSLLDAKVRAEETRADISSTESHADLSIRLPRAVILRLSAEAANRNITPSELIKRALMQYLPPQKAGPSR</sequence>
<name>A0A2T4TZM4_9BACT</name>
<comment type="caution">
    <text evidence="2">The sequence shown here is derived from an EMBL/GenBank/DDBJ whole genome shotgun (WGS) entry which is preliminary data.</text>
</comment>
<dbReference type="AlphaFoldDB" id="A0A2T4TZM4"/>
<dbReference type="GO" id="GO:0006355">
    <property type="term" value="P:regulation of DNA-templated transcription"/>
    <property type="evidence" value="ECO:0007669"/>
    <property type="project" value="InterPro"/>
</dbReference>
<reference evidence="3" key="2">
    <citation type="journal article" date="2018" name="Environ. Microbiol.">
        <title>Bloom of a denitrifying methanotroph, 'Candidatus Methylomirabilis limnetica', in a deep stratified lake.</title>
        <authorList>
            <person name="Graf J.S."/>
            <person name="Mayr M.J."/>
            <person name="Marchant H.K."/>
            <person name="Tienken D."/>
            <person name="Hach P.F."/>
            <person name="Brand A."/>
            <person name="Schubert C.J."/>
            <person name="Kuypers M.M."/>
            <person name="Milucka J."/>
        </authorList>
    </citation>
    <scope>NUCLEOTIDE SEQUENCE [LARGE SCALE GENOMIC DNA]</scope>
    <source>
        <strain evidence="3">Zug</strain>
    </source>
</reference>
<proteinExistence type="predicted"/>
<protein>
    <submittedName>
        <fullName evidence="2">Uncharacterized protein</fullName>
    </submittedName>
</protein>
<dbReference type="EMBL" id="NVQC01000015">
    <property type="protein sequence ID" value="PTL36566.1"/>
    <property type="molecule type" value="Genomic_DNA"/>
</dbReference>
<feature type="region of interest" description="Disordered" evidence="1">
    <location>
        <begin position="1"/>
        <end position="25"/>
    </location>
</feature>
<evidence type="ECO:0000313" key="2">
    <source>
        <dbReference type="EMBL" id="PTL36566.1"/>
    </source>
</evidence>
<accession>A0A2T4TZM4</accession>
<organism evidence="2 3">
    <name type="scientific">Candidatus Methylomirabilis limnetica</name>
    <dbReference type="NCBI Taxonomy" id="2033718"/>
    <lineage>
        <taxon>Bacteria</taxon>
        <taxon>Candidatus Methylomirabilota</taxon>
        <taxon>Candidatus Methylomirabilia</taxon>
        <taxon>Candidatus Methylomirabilales</taxon>
        <taxon>Candidatus Methylomirabilaceae</taxon>
        <taxon>Candidatus Methylomirabilis</taxon>
    </lineage>
</organism>
<reference evidence="2 3" key="1">
    <citation type="submission" date="2017-09" db="EMBL/GenBank/DDBJ databases">
        <title>Bloom of a denitrifying methanotroph, Candidatus Methylomirabilis limnetica, in a deep stratified lake.</title>
        <authorList>
            <person name="Graf J.S."/>
            <person name="Marchant H.K."/>
            <person name="Tienken D."/>
            <person name="Hach P.F."/>
            <person name="Brand A."/>
            <person name="Schubert C.J."/>
            <person name="Kuypers M.M."/>
            <person name="Milucka J."/>
        </authorList>
    </citation>
    <scope>NUCLEOTIDE SEQUENCE [LARGE SCALE GENOMIC DNA]</scope>
    <source>
        <strain evidence="2 3">Zug</strain>
    </source>
</reference>
<gene>
    <name evidence="2" type="ORF">CLG94_04255</name>
</gene>
<dbReference type="Proteomes" id="UP000241436">
    <property type="component" value="Unassembled WGS sequence"/>
</dbReference>
<dbReference type="RefSeq" id="WP_107561634.1">
    <property type="nucleotide sequence ID" value="NZ_NVQC01000015.1"/>
</dbReference>
<keyword evidence="3" id="KW-1185">Reference proteome</keyword>
<dbReference type="CDD" id="cd21631">
    <property type="entry name" value="RHH_CopG_NikR-like"/>
    <property type="match status" value="1"/>
</dbReference>
<evidence type="ECO:0000256" key="1">
    <source>
        <dbReference type="SAM" id="MobiDB-lite"/>
    </source>
</evidence>
<evidence type="ECO:0000313" key="3">
    <source>
        <dbReference type="Proteomes" id="UP000241436"/>
    </source>
</evidence>